<dbReference type="AlphaFoldDB" id="A0A8D8DYS7"/>
<dbReference type="EMBL" id="HBUE01183215">
    <property type="protein sequence ID" value="CAG6521480.1"/>
    <property type="molecule type" value="Transcribed_RNA"/>
</dbReference>
<protein>
    <submittedName>
        <fullName evidence="2">(northern house mosquito) hypothetical protein</fullName>
    </submittedName>
</protein>
<reference evidence="2" key="1">
    <citation type="submission" date="2021-05" db="EMBL/GenBank/DDBJ databases">
        <authorList>
            <person name="Alioto T."/>
            <person name="Alioto T."/>
            <person name="Gomez Garrido J."/>
        </authorList>
    </citation>
    <scope>NUCLEOTIDE SEQUENCE</scope>
</reference>
<feature type="region of interest" description="Disordered" evidence="1">
    <location>
        <begin position="1"/>
        <end position="82"/>
    </location>
</feature>
<organism evidence="2">
    <name type="scientific">Culex pipiens</name>
    <name type="common">House mosquito</name>
    <dbReference type="NCBI Taxonomy" id="7175"/>
    <lineage>
        <taxon>Eukaryota</taxon>
        <taxon>Metazoa</taxon>
        <taxon>Ecdysozoa</taxon>
        <taxon>Arthropoda</taxon>
        <taxon>Hexapoda</taxon>
        <taxon>Insecta</taxon>
        <taxon>Pterygota</taxon>
        <taxon>Neoptera</taxon>
        <taxon>Endopterygota</taxon>
        <taxon>Diptera</taxon>
        <taxon>Nematocera</taxon>
        <taxon>Culicoidea</taxon>
        <taxon>Culicidae</taxon>
        <taxon>Culicinae</taxon>
        <taxon>Culicini</taxon>
        <taxon>Culex</taxon>
        <taxon>Culex</taxon>
    </lineage>
</organism>
<sequence>MWSALQDGGNTGCLVKRSSRNRKNPSVTERFRRHSGSKSSTRRNPISRKWRSPKRRRKRKCLVARRHTAGYGAGSRGSVPSSWLRMTTIPNSRSTLARRRRTSRWRSVFRRAFWWPFLIGSAPRSEGRGAGTSE</sequence>
<name>A0A8D8DYS7_CULPI</name>
<proteinExistence type="predicted"/>
<dbReference type="EMBL" id="HBUE01091210">
    <property type="protein sequence ID" value="CAG6481659.1"/>
    <property type="molecule type" value="Transcribed_RNA"/>
</dbReference>
<feature type="compositionally biased region" description="Basic residues" evidence="1">
    <location>
        <begin position="45"/>
        <end position="68"/>
    </location>
</feature>
<accession>A0A8D8DYS7</accession>
<dbReference type="EMBL" id="HBUE01288880">
    <property type="protein sequence ID" value="CAG6573078.1"/>
    <property type="molecule type" value="Transcribed_RNA"/>
</dbReference>
<evidence type="ECO:0000313" key="2">
    <source>
        <dbReference type="EMBL" id="CAG6521480.1"/>
    </source>
</evidence>
<evidence type="ECO:0000256" key="1">
    <source>
        <dbReference type="SAM" id="MobiDB-lite"/>
    </source>
</evidence>